<evidence type="ECO:0000313" key="2">
    <source>
        <dbReference type="Proteomes" id="UP000053989"/>
    </source>
</evidence>
<gene>
    <name evidence="1" type="ORF">SCLCIDRAFT_1221934</name>
</gene>
<keyword evidence="2" id="KW-1185">Reference proteome</keyword>
<protein>
    <submittedName>
        <fullName evidence="1">Uncharacterized protein</fullName>
    </submittedName>
</protein>
<dbReference type="AlphaFoldDB" id="A0A0C2ZPB0"/>
<dbReference type="Proteomes" id="UP000053989">
    <property type="component" value="Unassembled WGS sequence"/>
</dbReference>
<accession>A0A0C2ZPB0</accession>
<evidence type="ECO:0000313" key="1">
    <source>
        <dbReference type="EMBL" id="KIM54452.1"/>
    </source>
</evidence>
<reference evidence="1 2" key="1">
    <citation type="submission" date="2014-04" db="EMBL/GenBank/DDBJ databases">
        <authorList>
            <consortium name="DOE Joint Genome Institute"/>
            <person name="Kuo A."/>
            <person name="Kohler A."/>
            <person name="Nagy L.G."/>
            <person name="Floudas D."/>
            <person name="Copeland A."/>
            <person name="Barry K.W."/>
            <person name="Cichocki N."/>
            <person name="Veneault-Fourrey C."/>
            <person name="LaButti K."/>
            <person name="Lindquist E.A."/>
            <person name="Lipzen A."/>
            <person name="Lundell T."/>
            <person name="Morin E."/>
            <person name="Murat C."/>
            <person name="Sun H."/>
            <person name="Tunlid A."/>
            <person name="Henrissat B."/>
            <person name="Grigoriev I.V."/>
            <person name="Hibbett D.S."/>
            <person name="Martin F."/>
            <person name="Nordberg H.P."/>
            <person name="Cantor M.N."/>
            <person name="Hua S.X."/>
        </authorList>
    </citation>
    <scope>NUCLEOTIDE SEQUENCE [LARGE SCALE GENOMIC DNA]</scope>
    <source>
        <strain evidence="1 2">Foug A</strain>
    </source>
</reference>
<proteinExistence type="predicted"/>
<dbReference type="EMBL" id="KN822154">
    <property type="protein sequence ID" value="KIM54452.1"/>
    <property type="molecule type" value="Genomic_DNA"/>
</dbReference>
<dbReference type="InParanoid" id="A0A0C2ZPB0"/>
<organism evidence="1 2">
    <name type="scientific">Scleroderma citrinum Foug A</name>
    <dbReference type="NCBI Taxonomy" id="1036808"/>
    <lineage>
        <taxon>Eukaryota</taxon>
        <taxon>Fungi</taxon>
        <taxon>Dikarya</taxon>
        <taxon>Basidiomycota</taxon>
        <taxon>Agaricomycotina</taxon>
        <taxon>Agaricomycetes</taxon>
        <taxon>Agaricomycetidae</taxon>
        <taxon>Boletales</taxon>
        <taxon>Sclerodermatineae</taxon>
        <taxon>Sclerodermataceae</taxon>
        <taxon>Scleroderma</taxon>
    </lineage>
</organism>
<name>A0A0C2ZPB0_9AGAM</name>
<sequence>MSPSQLKTTIRGRLLCLQRPHAPTSHTYRRSFFGAFSFCPSEACFPISISKTSRLDSRCSHSHSDYHSVDPCQVICEYALFVYMRGTDLEIDTVALSPEFAIATSIKLFMTRTLFSNTNNQHSILN</sequence>
<dbReference type="HOGENOM" id="CLU_1982875_0_0_1"/>
<reference evidence="2" key="2">
    <citation type="submission" date="2015-01" db="EMBL/GenBank/DDBJ databases">
        <title>Evolutionary Origins and Diversification of the Mycorrhizal Mutualists.</title>
        <authorList>
            <consortium name="DOE Joint Genome Institute"/>
            <consortium name="Mycorrhizal Genomics Consortium"/>
            <person name="Kohler A."/>
            <person name="Kuo A."/>
            <person name="Nagy L.G."/>
            <person name="Floudas D."/>
            <person name="Copeland A."/>
            <person name="Barry K.W."/>
            <person name="Cichocki N."/>
            <person name="Veneault-Fourrey C."/>
            <person name="LaButti K."/>
            <person name="Lindquist E.A."/>
            <person name="Lipzen A."/>
            <person name="Lundell T."/>
            <person name="Morin E."/>
            <person name="Murat C."/>
            <person name="Riley R."/>
            <person name="Ohm R."/>
            <person name="Sun H."/>
            <person name="Tunlid A."/>
            <person name="Henrissat B."/>
            <person name="Grigoriev I.V."/>
            <person name="Hibbett D.S."/>
            <person name="Martin F."/>
        </authorList>
    </citation>
    <scope>NUCLEOTIDE SEQUENCE [LARGE SCALE GENOMIC DNA]</scope>
    <source>
        <strain evidence="2">Foug A</strain>
    </source>
</reference>